<organism evidence="1">
    <name type="scientific">Arundo donax</name>
    <name type="common">Giant reed</name>
    <name type="synonym">Donax arundinaceus</name>
    <dbReference type="NCBI Taxonomy" id="35708"/>
    <lineage>
        <taxon>Eukaryota</taxon>
        <taxon>Viridiplantae</taxon>
        <taxon>Streptophyta</taxon>
        <taxon>Embryophyta</taxon>
        <taxon>Tracheophyta</taxon>
        <taxon>Spermatophyta</taxon>
        <taxon>Magnoliopsida</taxon>
        <taxon>Liliopsida</taxon>
        <taxon>Poales</taxon>
        <taxon>Poaceae</taxon>
        <taxon>PACMAD clade</taxon>
        <taxon>Arundinoideae</taxon>
        <taxon>Arundineae</taxon>
        <taxon>Arundo</taxon>
    </lineage>
</organism>
<dbReference type="AlphaFoldDB" id="A0A0A8ZAC6"/>
<protein>
    <submittedName>
        <fullName evidence="1">Uncharacterized protein</fullName>
    </submittedName>
</protein>
<accession>A0A0A8ZAC6</accession>
<name>A0A0A8ZAC6_ARUDO</name>
<reference evidence="1" key="1">
    <citation type="submission" date="2014-09" db="EMBL/GenBank/DDBJ databases">
        <authorList>
            <person name="Magalhaes I.L.F."/>
            <person name="Oliveira U."/>
            <person name="Santos F.R."/>
            <person name="Vidigal T.H.D.A."/>
            <person name="Brescovit A.D."/>
            <person name="Santos A.J."/>
        </authorList>
    </citation>
    <scope>NUCLEOTIDE SEQUENCE</scope>
    <source>
        <tissue evidence="1">Shoot tissue taken approximately 20 cm above the soil surface</tissue>
    </source>
</reference>
<evidence type="ECO:0000313" key="1">
    <source>
        <dbReference type="EMBL" id="JAD31832.1"/>
    </source>
</evidence>
<reference evidence="1" key="2">
    <citation type="journal article" date="2015" name="Data Brief">
        <title>Shoot transcriptome of the giant reed, Arundo donax.</title>
        <authorList>
            <person name="Barrero R.A."/>
            <person name="Guerrero F.D."/>
            <person name="Moolhuijzen P."/>
            <person name="Goolsby J.A."/>
            <person name="Tidwell J."/>
            <person name="Bellgard S.E."/>
            <person name="Bellgard M.I."/>
        </authorList>
    </citation>
    <scope>NUCLEOTIDE SEQUENCE</scope>
    <source>
        <tissue evidence="1">Shoot tissue taken approximately 20 cm above the soil surface</tissue>
    </source>
</reference>
<dbReference type="EMBL" id="GBRH01266063">
    <property type="protein sequence ID" value="JAD31832.1"/>
    <property type="molecule type" value="Transcribed_RNA"/>
</dbReference>
<proteinExistence type="predicted"/>
<sequence length="29" mass="3116">MQEHVTQATTVLNSVMIPLTTYSCAGECS</sequence>